<feature type="compositionally biased region" description="Low complexity" evidence="1">
    <location>
        <begin position="331"/>
        <end position="343"/>
    </location>
</feature>
<name>A0ABT6RMY6_9ACTN</name>
<evidence type="ECO:0000256" key="1">
    <source>
        <dbReference type="SAM" id="MobiDB-lite"/>
    </source>
</evidence>
<dbReference type="RefSeq" id="WP_282511197.1">
    <property type="nucleotide sequence ID" value="NZ_JASCIR010000003.1"/>
</dbReference>
<reference evidence="2 3" key="1">
    <citation type="submission" date="2023-05" db="EMBL/GenBank/DDBJ databases">
        <title>Draft genome sequence of Streptomyces sp. B-S-A8 isolated from a cave soil in Thailand.</title>
        <authorList>
            <person name="Chamroensaksri N."/>
            <person name="Muangham S."/>
        </authorList>
    </citation>
    <scope>NUCLEOTIDE SEQUENCE [LARGE SCALE GENOMIC DNA]</scope>
    <source>
        <strain evidence="2 3">B-S-A8</strain>
    </source>
</reference>
<comment type="caution">
    <text evidence="2">The sequence shown here is derived from an EMBL/GenBank/DDBJ whole genome shotgun (WGS) entry which is preliminary data.</text>
</comment>
<dbReference type="EMBL" id="JASCIR010000003">
    <property type="protein sequence ID" value="MDI3385774.1"/>
    <property type="molecule type" value="Genomic_DNA"/>
</dbReference>
<feature type="region of interest" description="Disordered" evidence="1">
    <location>
        <begin position="320"/>
        <end position="413"/>
    </location>
</feature>
<feature type="compositionally biased region" description="Low complexity" evidence="1">
    <location>
        <begin position="387"/>
        <end position="404"/>
    </location>
</feature>
<dbReference type="Proteomes" id="UP001224661">
    <property type="component" value="Unassembled WGS sequence"/>
</dbReference>
<feature type="compositionally biased region" description="Pro residues" evidence="1">
    <location>
        <begin position="376"/>
        <end position="386"/>
    </location>
</feature>
<proteinExistence type="predicted"/>
<accession>A0ABT6RMY6</accession>
<sequence>MADFRRPPEWQQQADRHTQLTDPVLTVRSISRFDPRRPATGVDHALVFTTAKGAYDAFIPPHRPSRGDTTAKRYTAVYEVDMGQHAVHLDLELPSDDDAFTFTAGADLSWRVADPAQYVASGERDVPARLRGELEHLARAVTRGFPIERSPAAEAAVQRAVDSLPGGLAAGTGLRVGGTVRLSLDEGTLAHRRQLRDIRYAGELLDPQHELRMRAQHQQHELELLRTQQLQEINAQKINFYQYHLQQGGVAAWALHLAQHPEDSRLVMESMRADQLAMIQSQLGVAEQLLKGDGLEDYQKEEPRRLALQVVNDILNQRLPGVAQQPPPAAPGAESALSAGGPADTHGQTPADTHGQTPADTHGQTPADTYGQTGAVPPPAHPPAPSPYAATEPAPEPDQQQPQPHSAPGEGTP</sequence>
<keyword evidence="3" id="KW-1185">Reference proteome</keyword>
<feature type="compositionally biased region" description="Polar residues" evidence="1">
    <location>
        <begin position="346"/>
        <end position="372"/>
    </location>
</feature>
<organism evidence="2 3">
    <name type="scientific">Streptomyces solicavernae</name>
    <dbReference type="NCBI Taxonomy" id="3043614"/>
    <lineage>
        <taxon>Bacteria</taxon>
        <taxon>Bacillati</taxon>
        <taxon>Actinomycetota</taxon>
        <taxon>Actinomycetes</taxon>
        <taxon>Kitasatosporales</taxon>
        <taxon>Streptomycetaceae</taxon>
        <taxon>Streptomyces</taxon>
    </lineage>
</organism>
<protein>
    <submittedName>
        <fullName evidence="2">PE-PGRS family protein</fullName>
    </submittedName>
</protein>
<gene>
    <name evidence="2" type="ORF">QIS99_06005</name>
</gene>
<evidence type="ECO:0000313" key="3">
    <source>
        <dbReference type="Proteomes" id="UP001224661"/>
    </source>
</evidence>
<evidence type="ECO:0000313" key="2">
    <source>
        <dbReference type="EMBL" id="MDI3385774.1"/>
    </source>
</evidence>